<name>A0A8J8NYC9_HALGN</name>
<dbReference type="AlphaFoldDB" id="A0A8J8NYC9"/>
<keyword evidence="2" id="KW-1185">Reference proteome</keyword>
<dbReference type="Proteomes" id="UP000785679">
    <property type="component" value="Unassembled WGS sequence"/>
</dbReference>
<proteinExistence type="predicted"/>
<accession>A0A8J8NYC9</accession>
<protein>
    <submittedName>
        <fullName evidence="1">Uncharacterized protein</fullName>
    </submittedName>
</protein>
<dbReference type="EMBL" id="RRYP01003602">
    <property type="protein sequence ID" value="TNV83652.1"/>
    <property type="molecule type" value="Genomic_DNA"/>
</dbReference>
<organism evidence="1 2">
    <name type="scientific">Halteria grandinella</name>
    <dbReference type="NCBI Taxonomy" id="5974"/>
    <lineage>
        <taxon>Eukaryota</taxon>
        <taxon>Sar</taxon>
        <taxon>Alveolata</taxon>
        <taxon>Ciliophora</taxon>
        <taxon>Intramacronucleata</taxon>
        <taxon>Spirotrichea</taxon>
        <taxon>Stichotrichia</taxon>
        <taxon>Sporadotrichida</taxon>
        <taxon>Halteriidae</taxon>
        <taxon>Halteria</taxon>
    </lineage>
</organism>
<reference evidence="1" key="1">
    <citation type="submission" date="2019-06" db="EMBL/GenBank/DDBJ databases">
        <authorList>
            <person name="Zheng W."/>
        </authorList>
    </citation>
    <scope>NUCLEOTIDE SEQUENCE</scope>
    <source>
        <strain evidence="1">QDHG01</strain>
    </source>
</reference>
<evidence type="ECO:0000313" key="2">
    <source>
        <dbReference type="Proteomes" id="UP000785679"/>
    </source>
</evidence>
<evidence type="ECO:0000313" key="1">
    <source>
        <dbReference type="EMBL" id="TNV83652.1"/>
    </source>
</evidence>
<sequence length="69" mass="7735">MVSMPLDIHCPIVNQSFSVYSAPSLGVSLILSKYEQSWSQLAKSAVQVWCPQLDKLLQILQIMLVFHSS</sequence>
<gene>
    <name evidence="1" type="ORF">FGO68_gene3662</name>
</gene>
<comment type="caution">
    <text evidence="1">The sequence shown here is derived from an EMBL/GenBank/DDBJ whole genome shotgun (WGS) entry which is preliminary data.</text>
</comment>